<dbReference type="GO" id="GO:0005634">
    <property type="term" value="C:nucleus"/>
    <property type="evidence" value="ECO:0000318"/>
    <property type="project" value="GO_Central"/>
</dbReference>
<dbReference type="Gramene" id="PNW84221">
    <property type="protein sequence ID" value="PNW84221"/>
    <property type="gene ID" value="CHLRE_04g225800v5"/>
</dbReference>
<keyword evidence="6" id="KW-1185">Reference proteome</keyword>
<dbReference type="PANTHER" id="PTHR24171">
    <property type="entry name" value="ANKYRIN REPEAT DOMAIN-CONTAINING PROTEIN 39-RELATED"/>
    <property type="match status" value="1"/>
</dbReference>
<dbReference type="InParanoid" id="A0A2K3DUK1"/>
<dbReference type="Gene3D" id="1.25.40.20">
    <property type="entry name" value="Ankyrin repeat-containing domain"/>
    <property type="match status" value="1"/>
</dbReference>
<dbReference type="PROSITE" id="PS50297">
    <property type="entry name" value="ANK_REP_REGION"/>
    <property type="match status" value="1"/>
</dbReference>
<dbReference type="Proteomes" id="UP000006906">
    <property type="component" value="Chromosome 4"/>
</dbReference>
<dbReference type="SUPFAM" id="SSF48403">
    <property type="entry name" value="Ankyrin repeat"/>
    <property type="match status" value="1"/>
</dbReference>
<evidence type="ECO:0000313" key="6">
    <source>
        <dbReference type="Proteomes" id="UP000006906"/>
    </source>
</evidence>
<reference evidence="5 6" key="1">
    <citation type="journal article" date="2007" name="Science">
        <title>The Chlamydomonas genome reveals the evolution of key animal and plant functions.</title>
        <authorList>
            <person name="Merchant S.S."/>
            <person name="Prochnik S.E."/>
            <person name="Vallon O."/>
            <person name="Harris E.H."/>
            <person name="Karpowicz S.J."/>
            <person name="Witman G.B."/>
            <person name="Terry A."/>
            <person name="Salamov A."/>
            <person name="Fritz-Laylin L.K."/>
            <person name="Marechal-Drouard L."/>
            <person name="Marshall W.F."/>
            <person name="Qu L.H."/>
            <person name="Nelson D.R."/>
            <person name="Sanderfoot A.A."/>
            <person name="Spalding M.H."/>
            <person name="Kapitonov V.V."/>
            <person name="Ren Q."/>
            <person name="Ferris P."/>
            <person name="Lindquist E."/>
            <person name="Shapiro H."/>
            <person name="Lucas S.M."/>
            <person name="Grimwood J."/>
            <person name="Schmutz J."/>
            <person name="Cardol P."/>
            <person name="Cerutti H."/>
            <person name="Chanfreau G."/>
            <person name="Chen C.L."/>
            <person name="Cognat V."/>
            <person name="Croft M.T."/>
            <person name="Dent R."/>
            <person name="Dutcher S."/>
            <person name="Fernandez E."/>
            <person name="Fukuzawa H."/>
            <person name="Gonzalez-Ballester D."/>
            <person name="Gonzalez-Halphen D."/>
            <person name="Hallmann A."/>
            <person name="Hanikenne M."/>
            <person name="Hippler M."/>
            <person name="Inwood W."/>
            <person name="Jabbari K."/>
            <person name="Kalanon M."/>
            <person name="Kuras R."/>
            <person name="Lefebvre P.A."/>
            <person name="Lemaire S.D."/>
            <person name="Lobanov A.V."/>
            <person name="Lohr M."/>
            <person name="Manuell A."/>
            <person name="Meier I."/>
            <person name="Mets L."/>
            <person name="Mittag M."/>
            <person name="Mittelmeier T."/>
            <person name="Moroney J.V."/>
            <person name="Moseley J."/>
            <person name="Napoli C."/>
            <person name="Nedelcu A.M."/>
            <person name="Niyogi K."/>
            <person name="Novoselov S.V."/>
            <person name="Paulsen I.T."/>
            <person name="Pazour G."/>
            <person name="Purton S."/>
            <person name="Ral J.P."/>
            <person name="Riano-Pachon D.M."/>
            <person name="Riekhof W."/>
            <person name="Rymarquis L."/>
            <person name="Schroda M."/>
            <person name="Stern D."/>
            <person name="Umen J."/>
            <person name="Willows R."/>
            <person name="Wilson N."/>
            <person name="Zimmer S.L."/>
            <person name="Allmer J."/>
            <person name="Balk J."/>
            <person name="Bisova K."/>
            <person name="Chen C.J."/>
            <person name="Elias M."/>
            <person name="Gendler K."/>
            <person name="Hauser C."/>
            <person name="Lamb M.R."/>
            <person name="Ledford H."/>
            <person name="Long J.C."/>
            <person name="Minagawa J."/>
            <person name="Page M.D."/>
            <person name="Pan J."/>
            <person name="Pootakham W."/>
            <person name="Roje S."/>
            <person name="Rose A."/>
            <person name="Stahlberg E."/>
            <person name="Terauchi A.M."/>
            <person name="Yang P."/>
            <person name="Ball S."/>
            <person name="Bowler C."/>
            <person name="Dieckmann C.L."/>
            <person name="Gladyshev V.N."/>
            <person name="Green P."/>
            <person name="Jorgensen R."/>
            <person name="Mayfield S."/>
            <person name="Mueller-Roeber B."/>
            <person name="Rajamani S."/>
            <person name="Sayre R.T."/>
            <person name="Brokstein P."/>
            <person name="Dubchak I."/>
            <person name="Goodstein D."/>
            <person name="Hornick L."/>
            <person name="Huang Y.W."/>
            <person name="Jhaveri J."/>
            <person name="Luo Y."/>
            <person name="Martinez D."/>
            <person name="Ngau W.C."/>
            <person name="Otillar B."/>
            <person name="Poliakov A."/>
            <person name="Porter A."/>
            <person name="Szajkowski L."/>
            <person name="Werner G."/>
            <person name="Zhou K."/>
            <person name="Grigoriev I.V."/>
            <person name="Rokhsar D.S."/>
            <person name="Grossman A.R."/>
        </authorList>
    </citation>
    <scope>NUCLEOTIDE SEQUENCE [LARGE SCALE GENOMIC DNA]</scope>
    <source>
        <strain evidence="6">CC-503</strain>
    </source>
</reference>
<evidence type="ECO:0000313" key="5">
    <source>
        <dbReference type="EMBL" id="PNW84221.1"/>
    </source>
</evidence>
<sequence>MDDSESEDFSVLFAPSLAVSSHGDALDDITERLDQALQQGRLAKEVERYRLDVQRAANYCLFKLAALTPDTTEATEGDGGAGAAGPEGPAAPAAPKPAAAATASASASTARQLAADAAAKGLRQLISHPVLGMLVDWEPQLRVLAQIVERVKVTEVLAAALEVFGQLVTAVTSDRPASTDEAKSAARVHNRCFKLLSDGAAAAEAKCAAGAGAARNADPQWQATPQQARALALVALRCWFLSGPSAARPQLSLEQRAQLAADVTTLLRAQVEAAAAAAAPAAATTAAGEGVGGGSSTGGSAAATATATAAVPAATAGVVDCLRLLEALLQPDAAAADAAEPATAAVPRGLEPAAAAAAATVAAACSAAVRAGCLPTLCAVLRACDTSSSSQAVGQARHHPEQLQQPEAGAEAGAYGAEVEAEAGVEVEAEAADADAASAAAVAASSDGEMQSPAVLSLVQDLVLGCLVSVSHIIGTSQQGPQAQLLSAGGPAVLLPLLQLRALPQAASAERVLLVLLWLAAEGPEAQREVAAAVAEACARCPEVRRRFVWAAGRCAAELQQRRGGRAAVAAADADAAAADADQGLEVLLQLVSAVVRGQTGMAADLLLLPAGGGGGLPLVQAALSCLGVVVGDGASDGGASVGGGALLGSSGISNSSARGDGSARGQQQAQPPPRSTPPSAAAAAAAPPVAVTAAALQLLHQLLLHCGPLLPHPSLRPATPEALARALVLLGGDATAVDGGGRSEEARRSEELRLCCLHACLMGGGGSGGGSAGGSSDGGGGDGSGAPPTDDLLLPRREAVRTLHAAVGKSGGGLLARMADLVAAAIERQQAQAEEGAAFVHGDRRSGGGNYDGSGGSGGGMMQPLELLQLAACVLDAAWLAAGDEIEAAGGRSGGGSGGSARGGAVKLGKAGLRRAAAAGAAAAAAACVGAKPTATAASVAAAAVRRLAVAVVAWQHGQDLMLPSAAVPTAAGPDPAAATAAASRPSSAATSASIAATAAATAATAAALLRLSMHALHAAVASLLTLGGGTAALREAVAGSRDAYGGVGWRAPDGRSIPLVHCLVPVLLGSLPAAAAAEAAIASCNSSGSSSGGGDSSGAASVATTSVALQLLVMLLFTATAGGIDEDGGYGYTGLAELAAAEGYRQVRQHAAECGPPSRPAATVWSCLLAAAAPMVRSGLPPDVCAVLLPPAAAAAGSGRMAAAGGQKEGSADADIIEKVGFRHWREAARVPDRELALTVMRLGVALLSGGGGGADANGTAQEPQAAQQAQQQAQLDSSTGNGNSRAACVALFALGLVQQLTAASCRDSRWGSAEDLPPGFCWRDDEGWLLEAAADQLRPLAPSLPRPQLAALVRALTMRAAGGGGGYRALAGELPEYRLSMLLCLAACVGNPLLSQEDCWPELADRGYGALCGLVEEAIMDLQDANSSAVGGAGSRGRQPFQQEADCLLLLLLGLARRLCLYKGSRIKQQQTQKQHWQQKKRQQRKFGSASNSTSTEDSGRDISCEAATYRAPQWQLASLMLRAAALQCAAATQPQEERPPAGRAAAAAAVAPCSPAVPAAAAPALDCLAECLLAACEGPLTALYGRRPPSPLQGLLEGGSGGGAGSASRSMTAAAAAADFHGDGEEEQVFALAEQVQRATAALAQHIRMEDLMTAGSGASGGGLGTHASAAVATSGQQQQQQPLQPPSGQSLLLRAALCGGRWSAHLSCVQQQAHEARVARVQWERQRLAKEMERREEEQLREAERREQDLQREQELRRANEQLQREKEQLQRDKERLQREAERRREEEHRRLSDMRKERDAQDRAQTARLINLSCKLEVAFFYACLKGDATAVGSMLDGEDGVDVDATDSGGRTGLFFAASAGHLEVVELLIEKGADVNLPCEKTGQTPLKIATTRGYGTVARALLKARGRQW</sequence>
<evidence type="ECO:0000256" key="2">
    <source>
        <dbReference type="ARBA" id="ARBA00023043"/>
    </source>
</evidence>
<dbReference type="KEGG" id="cre:CHLRE_04g225800v5"/>
<dbReference type="GeneID" id="5717801"/>
<feature type="repeat" description="ANK" evidence="3">
    <location>
        <begin position="1856"/>
        <end position="1888"/>
    </location>
</feature>
<proteinExistence type="predicted"/>
<feature type="compositionally biased region" description="Gly residues" evidence="4">
    <location>
        <begin position="768"/>
        <end position="785"/>
    </location>
</feature>
<accession>A0A2K3DUK1</accession>
<keyword evidence="1" id="KW-0677">Repeat</keyword>
<dbReference type="PROSITE" id="PS50088">
    <property type="entry name" value="ANK_REPEAT"/>
    <property type="match status" value="1"/>
</dbReference>
<protein>
    <submittedName>
        <fullName evidence="5">Uncharacterized protein</fullName>
    </submittedName>
</protein>
<feature type="region of interest" description="Disordered" evidence="4">
    <location>
        <begin position="1255"/>
        <end position="1282"/>
    </location>
</feature>
<organism evidence="5 6">
    <name type="scientific">Chlamydomonas reinhardtii</name>
    <name type="common">Chlamydomonas smithii</name>
    <dbReference type="NCBI Taxonomy" id="3055"/>
    <lineage>
        <taxon>Eukaryota</taxon>
        <taxon>Viridiplantae</taxon>
        <taxon>Chlorophyta</taxon>
        <taxon>core chlorophytes</taxon>
        <taxon>Chlorophyceae</taxon>
        <taxon>CS clade</taxon>
        <taxon>Chlamydomonadales</taxon>
        <taxon>Chlamydomonadaceae</taxon>
        <taxon>Chlamydomonas</taxon>
    </lineage>
</organism>
<dbReference type="RefSeq" id="XP_042925346.1">
    <property type="nucleotide sequence ID" value="XM_043061994.1"/>
</dbReference>
<feature type="region of interest" description="Disordered" evidence="4">
    <location>
        <begin position="1662"/>
        <end position="1692"/>
    </location>
</feature>
<evidence type="ECO:0000256" key="1">
    <source>
        <dbReference type="ARBA" id="ARBA00022737"/>
    </source>
</evidence>
<name>A0A2K3DUK1_CHLRE</name>
<dbReference type="EMBL" id="CM008965">
    <property type="protein sequence ID" value="PNW84221.1"/>
    <property type="molecule type" value="Genomic_DNA"/>
</dbReference>
<dbReference type="InterPro" id="IPR036770">
    <property type="entry name" value="Ankyrin_rpt-contain_sf"/>
</dbReference>
<dbReference type="InterPro" id="IPR002110">
    <property type="entry name" value="Ankyrin_rpt"/>
</dbReference>
<feature type="region of interest" description="Disordered" evidence="4">
    <location>
        <begin position="72"/>
        <end position="103"/>
    </location>
</feature>
<feature type="region of interest" description="Disordered" evidence="4">
    <location>
        <begin position="654"/>
        <end position="684"/>
    </location>
</feature>
<evidence type="ECO:0000256" key="3">
    <source>
        <dbReference type="PROSITE-ProRule" id="PRU00023"/>
    </source>
</evidence>
<dbReference type="GO" id="GO:0005737">
    <property type="term" value="C:cytoplasm"/>
    <property type="evidence" value="ECO:0000318"/>
    <property type="project" value="GO_Central"/>
</dbReference>
<dbReference type="SMART" id="SM00248">
    <property type="entry name" value="ANK"/>
    <property type="match status" value="2"/>
</dbReference>
<gene>
    <name evidence="5" type="ORF">CHLRE_04g225800v5</name>
</gene>
<feature type="compositionally biased region" description="Low complexity" evidence="4">
    <location>
        <begin position="654"/>
        <end position="670"/>
    </location>
</feature>
<feature type="region of interest" description="Disordered" evidence="4">
    <location>
        <begin position="1475"/>
        <end position="1503"/>
    </location>
</feature>
<feature type="compositionally biased region" description="Low complexity" evidence="4">
    <location>
        <begin position="1670"/>
        <end position="1692"/>
    </location>
</feature>
<feature type="region of interest" description="Disordered" evidence="4">
    <location>
        <begin position="1765"/>
        <end position="1807"/>
    </location>
</feature>
<feature type="compositionally biased region" description="Low complexity" evidence="4">
    <location>
        <begin position="86"/>
        <end position="103"/>
    </location>
</feature>
<dbReference type="Pfam" id="PF12796">
    <property type="entry name" value="Ank_2"/>
    <property type="match status" value="1"/>
</dbReference>
<evidence type="ECO:0000256" key="4">
    <source>
        <dbReference type="SAM" id="MobiDB-lite"/>
    </source>
</evidence>
<feature type="region of interest" description="Disordered" evidence="4">
    <location>
        <begin position="768"/>
        <end position="793"/>
    </location>
</feature>
<dbReference type="OrthoDB" id="512202at2759"/>
<feature type="compositionally biased region" description="Low complexity" evidence="4">
    <location>
        <begin position="1259"/>
        <end position="1277"/>
    </location>
</feature>
<keyword evidence="2 3" id="KW-0040">ANK repeat</keyword>